<proteinExistence type="inferred from homology"/>
<comment type="cofactor">
    <cofactor evidence="1 7">
        <name>heme</name>
        <dbReference type="ChEBI" id="CHEBI:30413"/>
    </cofactor>
</comment>
<dbReference type="RefSeq" id="XP_022490711.1">
    <property type="nucleotide sequence ID" value="XM_022629137.1"/>
</dbReference>
<sequence>MSTYQSRLLEAGASPEETAAQCKAVIFAGVDSTAIMLATILVHLIHNRKARYTLSAEITQYRQESPSIDSESIPYLRAVVKEGLRLGMANPTRFTRVSPSSSILRVGEHTLPAGTVVGCAAYNLHYDEDVFPRPFDYRPDRWLEARQDGGLMERNMMPFGLGSRACIGKNLAMRQVYETVLAMNNTQQSFSFLPGQWLDVHIPSIAQAGGFTITSTPADAQVLPPPEASTTSPTEEPLASSIDLQGRPPYVELAVQESPGNPAAAWLWRPKEDILGKELSIRVGGSFTWPPTGVDSKDVKNAIFIAGGVGINPLISIISHLNNNDPNTTCPPKIHILYSTRLPGGHENLSLEEKLEQILFLPRLRQIMQSQKQSRRTEIFLDLFLTDLPAGSNKLGIDRAGLSTIHAGRISESYLHDVVVNASERMDLKDTVCYVCGPPGMTDSVVEVLGRILGEGGKQRIFFEKWW</sequence>
<evidence type="ECO:0000313" key="10">
    <source>
        <dbReference type="Proteomes" id="UP000177622"/>
    </source>
</evidence>
<evidence type="ECO:0000256" key="4">
    <source>
        <dbReference type="ARBA" id="ARBA00023002"/>
    </source>
</evidence>
<protein>
    <recommendedName>
        <fullName evidence="11">FAD-binding FR-type domain-containing protein</fullName>
    </recommendedName>
</protein>
<comment type="similarity">
    <text evidence="2 8">Belongs to the cytochrome P450 family.</text>
</comment>
<dbReference type="InterPro" id="IPR002403">
    <property type="entry name" value="Cyt_P450_E_grp-IV"/>
</dbReference>
<dbReference type="GO" id="GO:0004497">
    <property type="term" value="F:monooxygenase activity"/>
    <property type="evidence" value="ECO:0007669"/>
    <property type="project" value="UniProtKB-KW"/>
</dbReference>
<accession>A0A1F5LQX2</accession>
<dbReference type="InterPro" id="IPR001128">
    <property type="entry name" value="Cyt_P450"/>
</dbReference>
<evidence type="ECO:0000256" key="7">
    <source>
        <dbReference type="PIRSR" id="PIRSR602403-1"/>
    </source>
</evidence>
<dbReference type="PRINTS" id="PR00385">
    <property type="entry name" value="P450"/>
</dbReference>
<dbReference type="InterPro" id="IPR039261">
    <property type="entry name" value="FNR_nucleotide-bd"/>
</dbReference>
<dbReference type="GeneID" id="34573871"/>
<evidence type="ECO:0000313" key="9">
    <source>
        <dbReference type="EMBL" id="OGE55281.1"/>
    </source>
</evidence>
<evidence type="ECO:0000256" key="6">
    <source>
        <dbReference type="ARBA" id="ARBA00023027"/>
    </source>
</evidence>
<dbReference type="Gene3D" id="1.10.630.10">
    <property type="entry name" value="Cytochrome P450"/>
    <property type="match status" value="1"/>
</dbReference>
<organism evidence="9 10">
    <name type="scientific">Penicillium arizonense</name>
    <dbReference type="NCBI Taxonomy" id="1835702"/>
    <lineage>
        <taxon>Eukaryota</taxon>
        <taxon>Fungi</taxon>
        <taxon>Dikarya</taxon>
        <taxon>Ascomycota</taxon>
        <taxon>Pezizomycotina</taxon>
        <taxon>Eurotiomycetes</taxon>
        <taxon>Eurotiomycetidae</taxon>
        <taxon>Eurotiales</taxon>
        <taxon>Aspergillaceae</taxon>
        <taxon>Penicillium</taxon>
    </lineage>
</organism>
<dbReference type="GO" id="GO:0005739">
    <property type="term" value="C:mitochondrion"/>
    <property type="evidence" value="ECO:0007669"/>
    <property type="project" value="TreeGrafter"/>
</dbReference>
<dbReference type="PANTHER" id="PTHR46505:SF1">
    <property type="entry name" value="OXIDOREDUCTASE NAD-BINDING DOMAIN-CONTAINING PROTEIN 1"/>
    <property type="match status" value="1"/>
</dbReference>
<keyword evidence="4 8" id="KW-0560">Oxidoreductase</keyword>
<dbReference type="GO" id="GO:0020037">
    <property type="term" value="F:heme binding"/>
    <property type="evidence" value="ECO:0007669"/>
    <property type="project" value="InterPro"/>
</dbReference>
<dbReference type="EMBL" id="LXJU01000004">
    <property type="protein sequence ID" value="OGE55281.1"/>
    <property type="molecule type" value="Genomic_DNA"/>
</dbReference>
<keyword evidence="8" id="KW-0503">Monooxygenase</keyword>
<evidence type="ECO:0008006" key="11">
    <source>
        <dbReference type="Google" id="ProtNLM"/>
    </source>
</evidence>
<dbReference type="Pfam" id="PF00067">
    <property type="entry name" value="p450"/>
    <property type="match status" value="1"/>
</dbReference>
<dbReference type="PRINTS" id="PR00465">
    <property type="entry name" value="EP450IV"/>
</dbReference>
<keyword evidence="7 8" id="KW-0349">Heme</keyword>
<evidence type="ECO:0000256" key="2">
    <source>
        <dbReference type="ARBA" id="ARBA00010617"/>
    </source>
</evidence>
<dbReference type="PANTHER" id="PTHR46505">
    <property type="entry name" value="OXIDOREDUCTASE NAD-BINDING DOMAIN-CONTAINING PROTEIN 1"/>
    <property type="match status" value="1"/>
</dbReference>
<reference evidence="9 10" key="1">
    <citation type="journal article" date="2016" name="Sci. Rep.">
        <title>Penicillium arizonense, a new, genome sequenced fungal species, reveals a high chemical diversity in secreted metabolites.</title>
        <authorList>
            <person name="Grijseels S."/>
            <person name="Nielsen J.C."/>
            <person name="Randelovic M."/>
            <person name="Nielsen J."/>
            <person name="Nielsen K.F."/>
            <person name="Workman M."/>
            <person name="Frisvad J.C."/>
        </authorList>
    </citation>
    <scope>NUCLEOTIDE SEQUENCE [LARGE SCALE GENOMIC DNA]</scope>
    <source>
        <strain evidence="9 10">CBS 141311</strain>
    </source>
</reference>
<evidence type="ECO:0000256" key="5">
    <source>
        <dbReference type="ARBA" id="ARBA00023004"/>
    </source>
</evidence>
<dbReference type="SUPFAM" id="SSF48264">
    <property type="entry name" value="Cytochrome P450"/>
    <property type="match status" value="1"/>
</dbReference>
<dbReference type="STRING" id="1835702.A0A1F5LQX2"/>
<dbReference type="InterPro" id="IPR052128">
    <property type="entry name" value="Oxidoreductase_NAD-binding"/>
</dbReference>
<dbReference type="OrthoDB" id="436496at2759"/>
<keyword evidence="3 7" id="KW-0479">Metal-binding</keyword>
<dbReference type="GO" id="GO:0016705">
    <property type="term" value="F:oxidoreductase activity, acting on paired donors, with incorporation or reduction of molecular oxygen"/>
    <property type="evidence" value="ECO:0007669"/>
    <property type="project" value="InterPro"/>
</dbReference>
<dbReference type="PROSITE" id="PS00086">
    <property type="entry name" value="CYTOCHROME_P450"/>
    <property type="match status" value="1"/>
</dbReference>
<evidence type="ECO:0000256" key="3">
    <source>
        <dbReference type="ARBA" id="ARBA00022723"/>
    </source>
</evidence>
<feature type="binding site" description="axial binding residue" evidence="7">
    <location>
        <position position="166"/>
    </location>
    <ligand>
        <name>heme</name>
        <dbReference type="ChEBI" id="CHEBI:30413"/>
    </ligand>
    <ligandPart>
        <name>Fe</name>
        <dbReference type="ChEBI" id="CHEBI:18248"/>
    </ligandPart>
</feature>
<name>A0A1F5LQX2_PENAI</name>
<dbReference type="GO" id="GO:0043386">
    <property type="term" value="P:mycotoxin biosynthetic process"/>
    <property type="evidence" value="ECO:0007669"/>
    <property type="project" value="UniProtKB-ARBA"/>
</dbReference>
<dbReference type="Proteomes" id="UP000177622">
    <property type="component" value="Unassembled WGS sequence"/>
</dbReference>
<dbReference type="CDD" id="cd00322">
    <property type="entry name" value="FNR_like"/>
    <property type="match status" value="1"/>
</dbReference>
<dbReference type="GO" id="GO:0005506">
    <property type="term" value="F:iron ion binding"/>
    <property type="evidence" value="ECO:0007669"/>
    <property type="project" value="InterPro"/>
</dbReference>
<dbReference type="InterPro" id="IPR017972">
    <property type="entry name" value="Cyt_P450_CS"/>
</dbReference>
<evidence type="ECO:0000256" key="1">
    <source>
        <dbReference type="ARBA" id="ARBA00001971"/>
    </source>
</evidence>
<keyword evidence="6" id="KW-0520">NAD</keyword>
<gene>
    <name evidence="9" type="ORF">PENARI_c004G05411</name>
</gene>
<dbReference type="AlphaFoldDB" id="A0A1F5LQX2"/>
<dbReference type="Gene3D" id="3.40.50.80">
    <property type="entry name" value="Nucleotide-binding domain of ferredoxin-NADP reductase (FNR) module"/>
    <property type="match status" value="1"/>
</dbReference>
<evidence type="ECO:0000256" key="8">
    <source>
        <dbReference type="RuleBase" id="RU000461"/>
    </source>
</evidence>
<dbReference type="SUPFAM" id="SSF52343">
    <property type="entry name" value="Ferredoxin reductase-like, C-terminal NADP-linked domain"/>
    <property type="match status" value="1"/>
</dbReference>
<keyword evidence="10" id="KW-1185">Reference proteome</keyword>
<keyword evidence="5 7" id="KW-0408">Iron</keyword>
<dbReference type="InterPro" id="IPR036396">
    <property type="entry name" value="Cyt_P450_sf"/>
</dbReference>
<comment type="caution">
    <text evidence="9">The sequence shown here is derived from an EMBL/GenBank/DDBJ whole genome shotgun (WGS) entry which is preliminary data.</text>
</comment>